<evidence type="ECO:0000256" key="3">
    <source>
        <dbReference type="ARBA" id="ARBA00012485"/>
    </source>
</evidence>
<dbReference type="SUPFAM" id="SSF56204">
    <property type="entry name" value="Hect, E3 ligase catalytic domain"/>
    <property type="match status" value="1"/>
</dbReference>
<gene>
    <name evidence="9" type="ORF">KY290_001196</name>
</gene>
<accession>A0ABQ7WLI6</accession>
<reference evidence="9 10" key="1">
    <citation type="journal article" date="2021" name="bioRxiv">
        <title>Chromosome-scale and haplotype-resolved genome assembly of a tetraploid potato cultivar.</title>
        <authorList>
            <person name="Sun H."/>
            <person name="Jiao W.-B."/>
            <person name="Krause K."/>
            <person name="Campoy J.A."/>
            <person name="Goel M."/>
            <person name="Folz-Donahue K."/>
            <person name="Kukat C."/>
            <person name="Huettel B."/>
            <person name="Schneeberger K."/>
        </authorList>
    </citation>
    <scope>NUCLEOTIDE SEQUENCE [LARGE SCALE GENOMIC DNA]</scope>
    <source>
        <strain evidence="9">SolTubOtavaFocal</strain>
        <tissue evidence="9">Leaves</tissue>
    </source>
</reference>
<keyword evidence="7" id="KW-0472">Membrane</keyword>
<comment type="pathway">
    <text evidence="2">Protein modification; protein ubiquitination.</text>
</comment>
<protein>
    <recommendedName>
        <fullName evidence="3">HECT-type E3 ubiquitin transferase</fullName>
        <ecNumber evidence="3">2.3.2.26</ecNumber>
    </recommendedName>
</protein>
<keyword evidence="7" id="KW-0812">Transmembrane</keyword>
<dbReference type="InterPro" id="IPR000569">
    <property type="entry name" value="HECT_dom"/>
</dbReference>
<evidence type="ECO:0000256" key="1">
    <source>
        <dbReference type="ARBA" id="ARBA00000885"/>
    </source>
</evidence>
<evidence type="ECO:0000259" key="8">
    <source>
        <dbReference type="PROSITE" id="PS50237"/>
    </source>
</evidence>
<dbReference type="PANTHER" id="PTHR11254">
    <property type="entry name" value="HECT DOMAIN UBIQUITIN-PROTEIN LIGASE"/>
    <property type="match status" value="1"/>
</dbReference>
<dbReference type="EC" id="2.3.2.26" evidence="3"/>
<evidence type="ECO:0000313" key="9">
    <source>
        <dbReference type="EMBL" id="KAH0781598.1"/>
    </source>
</evidence>
<organism evidence="9 10">
    <name type="scientific">Solanum tuberosum</name>
    <name type="common">Potato</name>
    <dbReference type="NCBI Taxonomy" id="4113"/>
    <lineage>
        <taxon>Eukaryota</taxon>
        <taxon>Viridiplantae</taxon>
        <taxon>Streptophyta</taxon>
        <taxon>Embryophyta</taxon>
        <taxon>Tracheophyta</taxon>
        <taxon>Spermatophyta</taxon>
        <taxon>Magnoliopsida</taxon>
        <taxon>eudicotyledons</taxon>
        <taxon>Gunneridae</taxon>
        <taxon>Pentapetalae</taxon>
        <taxon>asterids</taxon>
        <taxon>lamiids</taxon>
        <taxon>Solanales</taxon>
        <taxon>Solanaceae</taxon>
        <taxon>Solanoideae</taxon>
        <taxon>Solaneae</taxon>
        <taxon>Solanum</taxon>
    </lineage>
</organism>
<evidence type="ECO:0000256" key="2">
    <source>
        <dbReference type="ARBA" id="ARBA00004906"/>
    </source>
</evidence>
<evidence type="ECO:0000256" key="6">
    <source>
        <dbReference type="PROSITE-ProRule" id="PRU00104"/>
    </source>
</evidence>
<evidence type="ECO:0000256" key="7">
    <source>
        <dbReference type="SAM" id="Phobius"/>
    </source>
</evidence>
<keyword evidence="4" id="KW-0808">Transferase</keyword>
<dbReference type="PANTHER" id="PTHR11254:SF424">
    <property type="entry name" value="E3 UBIQUITIN-PROTEIN LIGASE UPL5"/>
    <property type="match status" value="1"/>
</dbReference>
<comment type="caution">
    <text evidence="9">The sequence shown here is derived from an EMBL/GenBank/DDBJ whole genome shotgun (WGS) entry which is preliminary data.</text>
</comment>
<dbReference type="PROSITE" id="PS50237">
    <property type="entry name" value="HECT"/>
    <property type="match status" value="1"/>
</dbReference>
<keyword evidence="7" id="KW-1133">Transmembrane helix</keyword>
<keyword evidence="5 6" id="KW-0833">Ubl conjugation pathway</keyword>
<proteinExistence type="predicted"/>
<dbReference type="EMBL" id="JAIVGD010000001">
    <property type="protein sequence ID" value="KAH0781598.1"/>
    <property type="molecule type" value="Genomic_DNA"/>
</dbReference>
<evidence type="ECO:0000256" key="4">
    <source>
        <dbReference type="ARBA" id="ARBA00022679"/>
    </source>
</evidence>
<keyword evidence="10" id="KW-1185">Reference proteome</keyword>
<dbReference type="Proteomes" id="UP000826656">
    <property type="component" value="Unassembled WGS sequence"/>
</dbReference>
<comment type="catalytic activity">
    <reaction evidence="1">
        <text>S-ubiquitinyl-[E2 ubiquitin-conjugating enzyme]-L-cysteine + [acceptor protein]-L-lysine = [E2 ubiquitin-conjugating enzyme]-L-cysteine + N(6)-ubiquitinyl-[acceptor protein]-L-lysine.</text>
        <dbReference type="EC" id="2.3.2.26"/>
    </reaction>
</comment>
<name>A0ABQ7WLI6_SOLTU</name>
<feature type="transmembrane region" description="Helical" evidence="7">
    <location>
        <begin position="12"/>
        <end position="31"/>
    </location>
</feature>
<feature type="domain" description="HECT" evidence="8">
    <location>
        <begin position="1"/>
        <end position="89"/>
    </location>
</feature>
<dbReference type="InterPro" id="IPR035983">
    <property type="entry name" value="Hect_E3_ubiquitin_ligase"/>
</dbReference>
<comment type="caution">
    <text evidence="6">Lacks conserved residue(s) required for the propagation of feature annotation.</text>
</comment>
<evidence type="ECO:0000256" key="5">
    <source>
        <dbReference type="ARBA" id="ARBA00022786"/>
    </source>
</evidence>
<sequence length="165" mass="19164">MSMLALAYDVQIIGFFYCVYFLKLVGQGVLLEDIKDKDLFLYRSCNEILNMDAEIEDQHVLGLTFVCEIESLGSRRQIELCPNGKDIVVDRFSDVWSRFGAFYYILIKMTKEDKHLKPNLLDIDLYDKQEEAMLMSNMDLSPVTDQRGNDRDNDSEVYESIRFSG</sequence>
<dbReference type="InterPro" id="IPR050409">
    <property type="entry name" value="E3_ubiq-protein_ligase"/>
</dbReference>
<dbReference type="Gene3D" id="3.30.2160.10">
    <property type="entry name" value="Hect, E3 ligase catalytic domain"/>
    <property type="match status" value="1"/>
</dbReference>
<dbReference type="Pfam" id="PF00632">
    <property type="entry name" value="HECT"/>
    <property type="match status" value="1"/>
</dbReference>
<evidence type="ECO:0000313" key="10">
    <source>
        <dbReference type="Proteomes" id="UP000826656"/>
    </source>
</evidence>